<gene>
    <name evidence="3" type="ORF">NZ47_13155</name>
</gene>
<evidence type="ECO:0000256" key="1">
    <source>
        <dbReference type="SAM" id="SignalP"/>
    </source>
</evidence>
<reference evidence="3 4" key="1">
    <citation type="journal article" date="2013" name="PLoS ONE">
        <title>Identification and characterization of three novel lipases belonging to families II and V from Anaerovibrio lipolyticus 5ST.</title>
        <authorList>
            <person name="Prive F."/>
            <person name="Kaderbhai N.N."/>
            <person name="Girdwood S."/>
            <person name="Worgan H.J."/>
            <person name="Pinloche E."/>
            <person name="Scollan N.D."/>
            <person name="Huws S.A."/>
            <person name="Newbold C.J."/>
        </authorList>
    </citation>
    <scope>NUCLEOTIDE SEQUENCE [LARGE SCALE GENOMIC DNA]</scope>
    <source>
        <strain evidence="3 4">5S</strain>
    </source>
</reference>
<feature type="domain" description="SLH" evidence="2">
    <location>
        <begin position="26"/>
        <end position="89"/>
    </location>
</feature>
<evidence type="ECO:0000313" key="4">
    <source>
        <dbReference type="Proteomes" id="UP000030993"/>
    </source>
</evidence>
<keyword evidence="4" id="KW-1185">Reference proteome</keyword>
<dbReference type="Pfam" id="PF00395">
    <property type="entry name" value="SLH"/>
    <property type="match status" value="1"/>
</dbReference>
<protein>
    <recommendedName>
        <fullName evidence="2">SLH domain-containing protein</fullName>
    </recommendedName>
</protein>
<organism evidence="3 4">
    <name type="scientific">Anaerovibrio lipolyticus</name>
    <dbReference type="NCBI Taxonomy" id="82374"/>
    <lineage>
        <taxon>Bacteria</taxon>
        <taxon>Bacillati</taxon>
        <taxon>Bacillota</taxon>
        <taxon>Negativicutes</taxon>
        <taxon>Selenomonadales</taxon>
        <taxon>Selenomonadaceae</taxon>
        <taxon>Anaerovibrio</taxon>
    </lineage>
</organism>
<comment type="caution">
    <text evidence="3">The sequence shown here is derived from an EMBL/GenBank/DDBJ whole genome shotgun (WGS) entry which is preliminary data.</text>
</comment>
<evidence type="ECO:0000259" key="2">
    <source>
        <dbReference type="PROSITE" id="PS51272"/>
    </source>
</evidence>
<keyword evidence="1" id="KW-0732">Signal</keyword>
<dbReference type="RefSeq" id="WP_039211874.1">
    <property type="nucleotide sequence ID" value="NZ_JSCE01000242.1"/>
</dbReference>
<dbReference type="STRING" id="82374.NZ47_13155"/>
<dbReference type="eggNOG" id="COG3203">
    <property type="taxonomic scope" value="Bacteria"/>
</dbReference>
<dbReference type="EMBL" id="JSCE01000242">
    <property type="protein sequence ID" value="KHM48448.1"/>
    <property type="molecule type" value="Genomic_DNA"/>
</dbReference>
<dbReference type="Proteomes" id="UP000030993">
    <property type="component" value="Unassembled WGS sequence"/>
</dbReference>
<evidence type="ECO:0000313" key="3">
    <source>
        <dbReference type="EMBL" id="KHM48448.1"/>
    </source>
</evidence>
<dbReference type="SUPFAM" id="SSF56935">
    <property type="entry name" value="Porins"/>
    <property type="match status" value="1"/>
</dbReference>
<accession>A0A0B2JP30</accession>
<dbReference type="InterPro" id="IPR001119">
    <property type="entry name" value="SLH_dom"/>
</dbReference>
<dbReference type="AlphaFoldDB" id="A0A0B2JP30"/>
<feature type="chain" id="PRO_5002071137" description="SLH domain-containing protein" evidence="1">
    <location>
        <begin position="27"/>
        <end position="459"/>
    </location>
</feature>
<dbReference type="PROSITE" id="PS51272">
    <property type="entry name" value="SLH"/>
    <property type="match status" value="1"/>
</dbReference>
<dbReference type="PANTHER" id="PTHR43308">
    <property type="entry name" value="OUTER MEMBRANE PROTEIN ALPHA-RELATED"/>
    <property type="match status" value="1"/>
</dbReference>
<name>A0A0B2JP30_9FIRM</name>
<feature type="signal peptide" evidence="1">
    <location>
        <begin position="1"/>
        <end position="26"/>
    </location>
</feature>
<dbReference type="PANTHER" id="PTHR43308:SF1">
    <property type="entry name" value="OUTER MEMBRANE PROTEIN ALPHA"/>
    <property type="match status" value="1"/>
</dbReference>
<sequence>MNFQIAMKSVFVIYLLCLFPFCRAEAANHFRDVPADHWSYDVLQELHSRGIVLGFGDNSYRGYRNMTRYEMAQITARAMACATDKRDKDLIDRLCAEFQEELKDLGVRVKELEKNVDAVKWTGRANYLFTSDQTEGRRTREKSIFSFRMEPTAKINKHWKVNGRLDMSLNINRNSAGTVQMNRVWAEGKYGNTVIRLGKVPLSTNENGIVLESSFTGFTVQTGKSWKVLLLGGRLNMSKTGAYRVGMGYSRELRAMGMTKEAAEVRAMARDPATIFGVNLQYKTNKKIFGGLGYYHLSSKAYNFIADMENESKAGVNIGSVNLGYRFSPKCVLTGAYAKAYYSKDPDMIEGFGNMQDYSWEVELSYGNYRKASKKGEWKAYLAYSNYGYISSVIPASSNIDDMYDDDMGIANWGERGWEIGGSWALEKNVGLVASYFWGSSITSHRHMKSVLARLEMFF</sequence>
<dbReference type="InterPro" id="IPR051465">
    <property type="entry name" value="Cell_Envelope_Struct_Comp"/>
</dbReference>
<proteinExistence type="predicted"/>